<comment type="caution">
    <text evidence="2">The sequence shown here is derived from an EMBL/GenBank/DDBJ whole genome shotgun (WGS) entry which is preliminary data.</text>
</comment>
<dbReference type="Gene3D" id="3.40.50.410">
    <property type="entry name" value="von Willebrand factor, type A domain"/>
    <property type="match status" value="1"/>
</dbReference>
<organism evidence="2 3">
    <name type="scientific">Candidatus Doudnabacteria bacterium RIFCSPHIGHO2_01_FULL_41_86</name>
    <dbReference type="NCBI Taxonomy" id="1817821"/>
    <lineage>
        <taxon>Bacteria</taxon>
        <taxon>Candidatus Doudnaibacteriota</taxon>
    </lineage>
</organism>
<dbReference type="InterPro" id="IPR036465">
    <property type="entry name" value="vWFA_dom_sf"/>
</dbReference>
<dbReference type="Pfam" id="PF00092">
    <property type="entry name" value="VWA"/>
    <property type="match status" value="1"/>
</dbReference>
<dbReference type="SUPFAM" id="SSF53300">
    <property type="entry name" value="vWA-like"/>
    <property type="match status" value="1"/>
</dbReference>
<dbReference type="AlphaFoldDB" id="A0A1F5N9Q5"/>
<evidence type="ECO:0000259" key="1">
    <source>
        <dbReference type="PROSITE" id="PS50234"/>
    </source>
</evidence>
<name>A0A1F5N9Q5_9BACT</name>
<protein>
    <recommendedName>
        <fullName evidence="1">VWFA domain-containing protein</fullName>
    </recommendedName>
</protein>
<dbReference type="EMBL" id="MFEH01000001">
    <property type="protein sequence ID" value="OGE74431.1"/>
    <property type="molecule type" value="Genomic_DNA"/>
</dbReference>
<evidence type="ECO:0000313" key="3">
    <source>
        <dbReference type="Proteomes" id="UP000177610"/>
    </source>
</evidence>
<sequence length="482" mass="51935">MKNIKWLRKIGLGGITAVVIIAGAAAFSAFEAHIVNVTARIENALSVSEGPLEFGTVFPQEYLTRDIQVELSDSFQGENRVDDVEYVIKQKPKVKGGWVCGETRQVAGDVPLEGCDSNMNPFPGDPYSSLDIEGFEGPAWEYCEDNLPLNSPYGAYNPLDEYWRYCYLPLANYLSKHETTEDGSETDNDKSVEAFHESYFWEDVSILNPGFIAVGRLAKSAQDIADNWTIDLKVPCFVNHCAQEADDEGNDLDDDTPGFHVPEEFRLPSEVEHLVFGTDLWIEVTGISLTEIGCEEQIDLMLVLDRSGSIDAGELTTLKNAANAFATALAPTGVGVHVGQSSFSSTGTLDLHLTGTEADVHTAINALTSGGLTNLFEGLDLANAELNNGHEHERPAVKDIIVVITDGNPNQPTNEATAKAAAAAEADAARLAGVEIFVVGVGGDVDATFLQTDIADNAAHYFAATDFDDLQAILVGLTVCPE</sequence>
<dbReference type="InterPro" id="IPR050525">
    <property type="entry name" value="ECM_Assembly_Org"/>
</dbReference>
<gene>
    <name evidence="2" type="ORF">A2717_02760</name>
</gene>
<proteinExistence type="predicted"/>
<dbReference type="SMART" id="SM00327">
    <property type="entry name" value="VWA"/>
    <property type="match status" value="1"/>
</dbReference>
<dbReference type="PROSITE" id="PS50234">
    <property type="entry name" value="VWFA"/>
    <property type="match status" value="1"/>
</dbReference>
<dbReference type="STRING" id="1817821.A2717_02760"/>
<reference evidence="2 3" key="1">
    <citation type="journal article" date="2016" name="Nat. Commun.">
        <title>Thousands of microbial genomes shed light on interconnected biogeochemical processes in an aquifer system.</title>
        <authorList>
            <person name="Anantharaman K."/>
            <person name="Brown C.T."/>
            <person name="Hug L.A."/>
            <person name="Sharon I."/>
            <person name="Castelle C.J."/>
            <person name="Probst A.J."/>
            <person name="Thomas B.C."/>
            <person name="Singh A."/>
            <person name="Wilkins M.J."/>
            <person name="Karaoz U."/>
            <person name="Brodie E.L."/>
            <person name="Williams K.H."/>
            <person name="Hubbard S.S."/>
            <person name="Banfield J.F."/>
        </authorList>
    </citation>
    <scope>NUCLEOTIDE SEQUENCE [LARGE SCALE GENOMIC DNA]</scope>
</reference>
<dbReference type="CDD" id="cd00198">
    <property type="entry name" value="vWFA"/>
    <property type="match status" value="1"/>
</dbReference>
<feature type="domain" description="VWFA" evidence="1">
    <location>
        <begin position="299"/>
        <end position="477"/>
    </location>
</feature>
<dbReference type="PANTHER" id="PTHR24020:SF20">
    <property type="entry name" value="PH DOMAIN-CONTAINING PROTEIN"/>
    <property type="match status" value="1"/>
</dbReference>
<accession>A0A1F5N9Q5</accession>
<evidence type="ECO:0000313" key="2">
    <source>
        <dbReference type="EMBL" id="OGE74431.1"/>
    </source>
</evidence>
<dbReference type="Proteomes" id="UP000177610">
    <property type="component" value="Unassembled WGS sequence"/>
</dbReference>
<dbReference type="InterPro" id="IPR002035">
    <property type="entry name" value="VWF_A"/>
</dbReference>
<dbReference type="PANTHER" id="PTHR24020">
    <property type="entry name" value="COLLAGEN ALPHA"/>
    <property type="match status" value="1"/>
</dbReference>